<feature type="region of interest" description="Disordered" evidence="1">
    <location>
        <begin position="16"/>
        <end position="90"/>
    </location>
</feature>
<dbReference type="PANTHER" id="PTHR22045:SF6">
    <property type="entry name" value="PROLINE AND SERINE-RICH PROTEIN 3"/>
    <property type="match status" value="1"/>
</dbReference>
<dbReference type="InterPro" id="IPR037646">
    <property type="entry name" value="PROSER3"/>
</dbReference>
<accession>A0A8D2CRA1</accession>
<feature type="compositionally biased region" description="Polar residues" evidence="1">
    <location>
        <begin position="25"/>
        <end position="47"/>
    </location>
</feature>
<name>A0A8D2CRA1_SCIVU</name>
<protein>
    <recommendedName>
        <fullName evidence="4">Proline and serine-rich protein 3</fullName>
    </recommendedName>
</protein>
<sequence length="188" mass="20429">MDRGLSVFSIQENAFGDAPLGGSHDWSSQNQTWQPKTLSPSRSQKTKLPQAPKAAANSPELFKESWPSSSGTPSPSITTERASPPPILIDSGDSVVAKYINRFRQAQPTSREERQPAGPTPEDFWWLRPESPDLSNQCAIAGASEWKEKPKTAIPAPTKVASTSQVVAPLQEIKQVASSFIPSSVCWD</sequence>
<evidence type="ECO:0000313" key="3">
    <source>
        <dbReference type="Proteomes" id="UP000694564"/>
    </source>
</evidence>
<dbReference type="Ensembl" id="ENSSVLT00005015176.1">
    <property type="protein sequence ID" value="ENSSVLP00005013713.1"/>
    <property type="gene ID" value="ENSSVLG00005010841.1"/>
</dbReference>
<keyword evidence="3" id="KW-1185">Reference proteome</keyword>
<evidence type="ECO:0000313" key="2">
    <source>
        <dbReference type="Ensembl" id="ENSSVLP00005013713.1"/>
    </source>
</evidence>
<feature type="region of interest" description="Disordered" evidence="1">
    <location>
        <begin position="103"/>
        <end position="130"/>
    </location>
</feature>
<feature type="compositionally biased region" description="Low complexity" evidence="1">
    <location>
        <begin position="65"/>
        <end position="79"/>
    </location>
</feature>
<evidence type="ECO:0008006" key="4">
    <source>
        <dbReference type="Google" id="ProtNLM"/>
    </source>
</evidence>
<reference evidence="2" key="2">
    <citation type="submission" date="2025-09" db="UniProtKB">
        <authorList>
            <consortium name="Ensembl"/>
        </authorList>
    </citation>
    <scope>IDENTIFICATION</scope>
</reference>
<organism evidence="2 3">
    <name type="scientific">Sciurus vulgaris</name>
    <name type="common">Eurasian red squirrel</name>
    <dbReference type="NCBI Taxonomy" id="55149"/>
    <lineage>
        <taxon>Eukaryota</taxon>
        <taxon>Metazoa</taxon>
        <taxon>Chordata</taxon>
        <taxon>Craniata</taxon>
        <taxon>Vertebrata</taxon>
        <taxon>Euteleostomi</taxon>
        <taxon>Mammalia</taxon>
        <taxon>Eutheria</taxon>
        <taxon>Euarchontoglires</taxon>
        <taxon>Glires</taxon>
        <taxon>Rodentia</taxon>
        <taxon>Sciuromorpha</taxon>
        <taxon>Sciuridae</taxon>
        <taxon>Sciurinae</taxon>
        <taxon>Sciurini</taxon>
        <taxon>Sciurus</taxon>
    </lineage>
</organism>
<dbReference type="AlphaFoldDB" id="A0A8D2CRA1"/>
<reference evidence="2" key="1">
    <citation type="submission" date="2025-08" db="UniProtKB">
        <authorList>
            <consortium name="Ensembl"/>
        </authorList>
    </citation>
    <scope>IDENTIFICATION</scope>
</reference>
<dbReference type="Proteomes" id="UP000694564">
    <property type="component" value="Chromosome 17"/>
</dbReference>
<dbReference type="GeneTree" id="ENSGT00390000001986"/>
<dbReference type="PANTHER" id="PTHR22045">
    <property type="entry name" value="PROLINE AND SERINE-RICH PROTEIN 3"/>
    <property type="match status" value="1"/>
</dbReference>
<evidence type="ECO:0000256" key="1">
    <source>
        <dbReference type="SAM" id="MobiDB-lite"/>
    </source>
</evidence>
<proteinExistence type="predicted"/>